<evidence type="ECO:0000313" key="2">
    <source>
        <dbReference type="Proteomes" id="UP000198666"/>
    </source>
</evidence>
<name>A0A1G6SQ09_9BACI</name>
<reference evidence="2" key="1">
    <citation type="submission" date="2016-10" db="EMBL/GenBank/DDBJ databases">
        <authorList>
            <person name="Varghese N."/>
            <person name="Submissions S."/>
        </authorList>
    </citation>
    <scope>NUCLEOTIDE SEQUENCE [LARGE SCALE GENOMIC DNA]</scope>
    <source>
        <strain evidence="2">DSM 21620</strain>
    </source>
</reference>
<dbReference type="RefSeq" id="WP_093727795.1">
    <property type="nucleotide sequence ID" value="NZ_FMZB01000007.1"/>
</dbReference>
<dbReference type="EMBL" id="FMZB01000007">
    <property type="protein sequence ID" value="SDD18711.1"/>
    <property type="molecule type" value="Genomic_DNA"/>
</dbReference>
<accession>A0A1G6SQ09</accession>
<dbReference type="STRING" id="361279.SAMN05421663_107192"/>
<proteinExistence type="predicted"/>
<keyword evidence="2" id="KW-1185">Reference proteome</keyword>
<dbReference type="AlphaFoldDB" id="A0A1G6SQ09"/>
<dbReference type="OrthoDB" id="2968570at2"/>
<organism evidence="1 2">
    <name type="scientific">Terribacillus halophilus</name>
    <dbReference type="NCBI Taxonomy" id="361279"/>
    <lineage>
        <taxon>Bacteria</taxon>
        <taxon>Bacillati</taxon>
        <taxon>Bacillota</taxon>
        <taxon>Bacilli</taxon>
        <taxon>Bacillales</taxon>
        <taxon>Bacillaceae</taxon>
        <taxon>Terribacillus</taxon>
    </lineage>
</organism>
<gene>
    <name evidence="1" type="ORF">SAMN05421663_107192</name>
</gene>
<protein>
    <submittedName>
        <fullName evidence="1">Uncharacterized protein</fullName>
    </submittedName>
</protein>
<sequence length="104" mass="10934">MKYVVIALTMLVLFFGGILIGMEKEDVQQSNQPAAEQQEGQLTASAAFDRPNEATVIEKTAPVTDEDADGSIVQQLASGLGSIFTGICSGIITAIEQLSNALFG</sequence>
<dbReference type="Proteomes" id="UP000198666">
    <property type="component" value="Unassembled WGS sequence"/>
</dbReference>
<evidence type="ECO:0000313" key="1">
    <source>
        <dbReference type="EMBL" id="SDD18711.1"/>
    </source>
</evidence>